<reference evidence="2" key="1">
    <citation type="submission" date="2016-10" db="EMBL/GenBank/DDBJ databases">
        <authorList>
            <person name="Varghese N."/>
            <person name="Submissions S."/>
        </authorList>
    </citation>
    <scope>NUCLEOTIDE SEQUENCE [LARGE SCALE GENOMIC DNA]</scope>
    <source>
        <strain evidence="2">DSM 45245</strain>
    </source>
</reference>
<protein>
    <submittedName>
        <fullName evidence="1">3-oxoacyl-[acyl-carrier protein] reductase</fullName>
    </submittedName>
</protein>
<accession>A0A1H3PBV3</accession>
<name>A0A1H3PBV3_9ACTN</name>
<dbReference type="InterPro" id="IPR036291">
    <property type="entry name" value="NAD(P)-bd_dom_sf"/>
</dbReference>
<dbReference type="Proteomes" id="UP000242415">
    <property type="component" value="Unassembled WGS sequence"/>
</dbReference>
<dbReference type="Gene3D" id="3.40.50.720">
    <property type="entry name" value="NAD(P)-binding Rossmann-like Domain"/>
    <property type="match status" value="1"/>
</dbReference>
<keyword evidence="2" id="KW-1185">Reference proteome</keyword>
<dbReference type="Pfam" id="PF13561">
    <property type="entry name" value="adh_short_C2"/>
    <property type="match status" value="1"/>
</dbReference>
<dbReference type="InterPro" id="IPR002347">
    <property type="entry name" value="SDR_fam"/>
</dbReference>
<evidence type="ECO:0000313" key="1">
    <source>
        <dbReference type="EMBL" id="SDY98413.1"/>
    </source>
</evidence>
<dbReference type="STRING" id="405436.SAMN05444365_104432"/>
<organism evidence="1 2">
    <name type="scientific">Micromonospora pattaloongensis</name>
    <dbReference type="NCBI Taxonomy" id="405436"/>
    <lineage>
        <taxon>Bacteria</taxon>
        <taxon>Bacillati</taxon>
        <taxon>Actinomycetota</taxon>
        <taxon>Actinomycetes</taxon>
        <taxon>Micromonosporales</taxon>
        <taxon>Micromonosporaceae</taxon>
        <taxon>Micromonospora</taxon>
    </lineage>
</organism>
<dbReference type="SUPFAM" id="SSF51735">
    <property type="entry name" value="NAD(P)-binding Rossmann-fold domains"/>
    <property type="match status" value="1"/>
</dbReference>
<dbReference type="EMBL" id="FNPH01000004">
    <property type="protein sequence ID" value="SDY98413.1"/>
    <property type="molecule type" value="Genomic_DNA"/>
</dbReference>
<proteinExistence type="predicted"/>
<sequence>MLAPGLLDTGLGEALDEKIREEKAQRSMLGIGSVDDIAATAVFLAGSDADYINAVLIRVDGGLVY</sequence>
<dbReference type="AlphaFoldDB" id="A0A1H3PBV3"/>
<evidence type="ECO:0000313" key="2">
    <source>
        <dbReference type="Proteomes" id="UP000242415"/>
    </source>
</evidence>
<gene>
    <name evidence="1" type="ORF">SAMN05444365_104432</name>
</gene>